<evidence type="ECO:0000259" key="2">
    <source>
        <dbReference type="Pfam" id="PF03118"/>
    </source>
</evidence>
<dbReference type="PANTHER" id="PTHR12558">
    <property type="entry name" value="CELL DIVISION CYCLE 16,23,27"/>
    <property type="match status" value="1"/>
</dbReference>
<sequence length="455" mass="50362">MRLAGHLIWENRRMVQGLDFDLKHVVLSNTTFGPEEIRQIIRLLSKDYASFAVLRDSVAELEASQPERSPATNVRLGVCMYILGRNTRAIEVLSNADGGALAHFYLGKANYALNRFDKAIEGYQAAQTAGYNRDDCQLAIVEALRAAGNNDAAMKQLDDLFGPIEQTADYLYQRGATVAALGGNPAEVVALYERAVESDSTHAGALFGLALENDRRGNDEEALGYYQKAAACFPTHVGTLLNLGILLEDRGEFDKAAHCYSRILDAYPNEPRARMFLKDAQASSDMFYDEEAQKKRDRIAQVLSIPVTDFELSVRSRNCLQKMGIQTLGDLTRCTEQELLSSKNFGETSLIEIREMLHSKGLELGQFSSDKGQPEPTIEVAGLSPDEQALLDRPISELNLSVRARKCMVRLGISTIGELVRRTGDELLECKNFGVTSLNEVREKLTASNLKLRGD</sequence>
<keyword evidence="1" id="KW-0802">TPR repeat</keyword>
<evidence type="ECO:0000313" key="4">
    <source>
        <dbReference type="Proteomes" id="UP000239388"/>
    </source>
</evidence>
<dbReference type="EMBL" id="PUIB01000001">
    <property type="protein sequence ID" value="PQO43383.1"/>
    <property type="molecule type" value="Genomic_DNA"/>
</dbReference>
<protein>
    <submittedName>
        <fullName evidence="3">RNA polymerase subunit alpha domain protein</fullName>
    </submittedName>
</protein>
<dbReference type="InterPro" id="IPR011990">
    <property type="entry name" value="TPR-like_helical_dom_sf"/>
</dbReference>
<dbReference type="SMART" id="SM00028">
    <property type="entry name" value="TPR"/>
    <property type="match status" value="4"/>
</dbReference>
<dbReference type="Gene3D" id="1.25.40.10">
    <property type="entry name" value="Tetratricopeptide repeat domain"/>
    <property type="match status" value="2"/>
</dbReference>
<reference evidence="3 4" key="1">
    <citation type="submission" date="2018-02" db="EMBL/GenBank/DDBJ databases">
        <title>Comparative genomes isolates from brazilian mangrove.</title>
        <authorList>
            <person name="Araujo J.E."/>
            <person name="Taketani R.G."/>
            <person name="Silva M.C.P."/>
            <person name="Loureco M.V."/>
            <person name="Andreote F.D."/>
        </authorList>
    </citation>
    <scope>NUCLEOTIDE SEQUENCE [LARGE SCALE GENOMIC DNA]</scope>
    <source>
        <strain evidence="3 4">NAP PRIS-MGV</strain>
    </source>
</reference>
<dbReference type="SUPFAM" id="SSF47789">
    <property type="entry name" value="C-terminal domain of RNA polymerase alpha subunit"/>
    <property type="match status" value="2"/>
</dbReference>
<dbReference type="InterPro" id="IPR019734">
    <property type="entry name" value="TPR_rpt"/>
</dbReference>
<dbReference type="Gene3D" id="1.10.150.20">
    <property type="entry name" value="5' to 3' exonuclease, C-terminal subdomain"/>
    <property type="match status" value="2"/>
</dbReference>
<evidence type="ECO:0000256" key="1">
    <source>
        <dbReference type="PROSITE-ProRule" id="PRU00339"/>
    </source>
</evidence>
<proteinExistence type="predicted"/>
<comment type="caution">
    <text evidence="3">The sequence shown here is derived from an EMBL/GenBank/DDBJ whole genome shotgun (WGS) entry which is preliminary data.</text>
</comment>
<dbReference type="GO" id="GO:0003677">
    <property type="term" value="F:DNA binding"/>
    <property type="evidence" value="ECO:0007669"/>
    <property type="project" value="InterPro"/>
</dbReference>
<gene>
    <name evidence="3" type="ORF">C5Y98_00260</name>
</gene>
<name>A0A2S8GG30_9BACT</name>
<feature type="repeat" description="TPR" evidence="1">
    <location>
        <begin position="237"/>
        <end position="270"/>
    </location>
</feature>
<dbReference type="AlphaFoldDB" id="A0A2S8GG30"/>
<dbReference type="PROSITE" id="PS50005">
    <property type="entry name" value="TPR"/>
    <property type="match status" value="1"/>
</dbReference>
<dbReference type="Pfam" id="PF13432">
    <property type="entry name" value="TPR_16"/>
    <property type="match status" value="1"/>
</dbReference>
<feature type="domain" description="RNA polymerase alpha subunit C-terminal" evidence="2">
    <location>
        <begin position="385"/>
        <end position="446"/>
    </location>
</feature>
<evidence type="ECO:0000313" key="3">
    <source>
        <dbReference type="EMBL" id="PQO43383.1"/>
    </source>
</evidence>
<dbReference type="GO" id="GO:0003899">
    <property type="term" value="F:DNA-directed RNA polymerase activity"/>
    <property type="evidence" value="ECO:0007669"/>
    <property type="project" value="InterPro"/>
</dbReference>
<dbReference type="Pfam" id="PF14559">
    <property type="entry name" value="TPR_19"/>
    <property type="match status" value="1"/>
</dbReference>
<dbReference type="PANTHER" id="PTHR12558:SF13">
    <property type="entry name" value="CELL DIVISION CYCLE PROTEIN 27 HOMOLOG"/>
    <property type="match status" value="1"/>
</dbReference>
<dbReference type="Proteomes" id="UP000239388">
    <property type="component" value="Unassembled WGS sequence"/>
</dbReference>
<dbReference type="GO" id="GO:0006351">
    <property type="term" value="P:DNA-templated transcription"/>
    <property type="evidence" value="ECO:0007669"/>
    <property type="project" value="InterPro"/>
</dbReference>
<organism evidence="3 4">
    <name type="scientific">Blastopirellula marina</name>
    <dbReference type="NCBI Taxonomy" id="124"/>
    <lineage>
        <taxon>Bacteria</taxon>
        <taxon>Pseudomonadati</taxon>
        <taxon>Planctomycetota</taxon>
        <taxon>Planctomycetia</taxon>
        <taxon>Pirellulales</taxon>
        <taxon>Pirellulaceae</taxon>
        <taxon>Blastopirellula</taxon>
    </lineage>
</organism>
<dbReference type="Pfam" id="PF03118">
    <property type="entry name" value="RNA_pol_A_CTD"/>
    <property type="match status" value="2"/>
</dbReference>
<accession>A0A2S8GG30</accession>
<dbReference type="OrthoDB" id="228958at2"/>
<feature type="domain" description="RNA polymerase alpha subunit C-terminal" evidence="2">
    <location>
        <begin position="295"/>
        <end position="358"/>
    </location>
</feature>
<dbReference type="InterPro" id="IPR011260">
    <property type="entry name" value="RNAP_asu_C"/>
</dbReference>
<dbReference type="SUPFAM" id="SSF48452">
    <property type="entry name" value="TPR-like"/>
    <property type="match status" value="1"/>
</dbReference>